<name>A0A9W6SP98_9ACTN</name>
<evidence type="ECO:0000259" key="1">
    <source>
        <dbReference type="Pfam" id="PF12255"/>
    </source>
</evidence>
<accession>A0A9W6SP98</accession>
<keyword evidence="3" id="KW-1185">Reference proteome</keyword>
<dbReference type="EMBL" id="BSTX01000003">
    <property type="protein sequence ID" value="GLZ79524.1"/>
    <property type="molecule type" value="Genomic_DNA"/>
</dbReference>
<evidence type="ECO:0000313" key="2">
    <source>
        <dbReference type="EMBL" id="GLZ79524.1"/>
    </source>
</evidence>
<dbReference type="Pfam" id="PF12255">
    <property type="entry name" value="TcdB_toxin_midC"/>
    <property type="match status" value="1"/>
</dbReference>
<organism evidence="2 3">
    <name type="scientific">Actinorhabdospora filicis</name>
    <dbReference type="NCBI Taxonomy" id="1785913"/>
    <lineage>
        <taxon>Bacteria</taxon>
        <taxon>Bacillati</taxon>
        <taxon>Actinomycetota</taxon>
        <taxon>Actinomycetes</taxon>
        <taxon>Micromonosporales</taxon>
        <taxon>Micromonosporaceae</taxon>
        <taxon>Actinorhabdospora</taxon>
    </lineage>
</organism>
<gene>
    <name evidence="2" type="ORF">Afil01_43310</name>
</gene>
<proteinExistence type="predicted"/>
<dbReference type="Gene3D" id="2.180.10.10">
    <property type="entry name" value="RHS repeat-associated core"/>
    <property type="match status" value="1"/>
</dbReference>
<protein>
    <recommendedName>
        <fullName evidence="1">Insecticide toxin TcdB middle/C-terminal domain-containing protein</fullName>
    </recommendedName>
</protein>
<dbReference type="InterPro" id="IPR022044">
    <property type="entry name" value="TcdB_toxin_mid/C"/>
</dbReference>
<sequence length="758" mass="81953">MRGTGTAPRVRTLVWRHGEDTYGHYAPVPPPGPAVLPDDATPAERALLAGRVVRAETHAEDGSDRGAVPYLVTRYRHIVLRTPDGPVVRPLETITSRLERCLPQPDPRVTHEIALAFGPRGQLLESARVAYPRIVPRQPGQEVLHVTLTRHLLSDVDGRTAGTDRFEVTGLAAPEPGEPFTPQTLAAALAGSRPAAFEDVPDHRSPRHRLIAATRVRYWDAAMRGPLPHGSAGRGLVHHVRRLAVTRGLLRAVFGEAVDDERMAALGYLVDGAGYWITGTGPRPPSGPLSSTMPQEAVVRDPLGRVLRAERPDGTVSTTDRHAWRRETWDAGDTVLSSRWYAARGAPDPVGPEPPGPGARAAWLSARHADTPATTHLDPLGRAVIAIADAGGVDQYATHTALDASGAVAAVTDPRGLTVLRRVNDLLGRELAAVDADAGVRITLPDAAGRAVERRDGEGAAIERAEPSVHTGPFPDGSELLRDHNGLSLRLGGRTLRLIEVLDRDPCGRPTRVRHLGGAEFTRFYNATGELVADGPVRYAHDALGRHVATMTPTAFFHRGYDPAGNTLVTASLEGTRFFHHEEDPETGDPLSNRLMAHSRPRDAAGVFSALFDYDGRGRTVRVPGARLAWDAADRLSLVDIADGRRVRHHYEGTALAATEVHHPGGRIDLIERRGDWSRAGGTVVLALVLDGHRLGHAIVRDGEVTVHHGPPPPDPATGLEFRDGRWLAPRLGRFLIPPYPWTGLVELSRDEPPGRPR</sequence>
<evidence type="ECO:0000313" key="3">
    <source>
        <dbReference type="Proteomes" id="UP001165079"/>
    </source>
</evidence>
<reference evidence="2" key="1">
    <citation type="submission" date="2023-03" db="EMBL/GenBank/DDBJ databases">
        <title>Actinorhabdospora filicis NBRC 111898.</title>
        <authorList>
            <person name="Ichikawa N."/>
            <person name="Sato H."/>
            <person name="Tonouchi N."/>
        </authorList>
    </citation>
    <scope>NUCLEOTIDE SEQUENCE</scope>
    <source>
        <strain evidence="2">NBRC 111898</strain>
    </source>
</reference>
<dbReference type="Proteomes" id="UP001165079">
    <property type="component" value="Unassembled WGS sequence"/>
</dbReference>
<dbReference type="RefSeq" id="WP_285664676.1">
    <property type="nucleotide sequence ID" value="NZ_BSTX01000003.1"/>
</dbReference>
<comment type="caution">
    <text evidence="2">The sequence shown here is derived from an EMBL/GenBank/DDBJ whole genome shotgun (WGS) entry which is preliminary data.</text>
</comment>
<feature type="domain" description="Insecticide toxin TcdB middle/C-terminal" evidence="1">
    <location>
        <begin position="45"/>
        <end position="135"/>
    </location>
</feature>
<dbReference type="AlphaFoldDB" id="A0A9W6SP98"/>